<protein>
    <submittedName>
        <fullName evidence="10">MMPL family transporter</fullName>
    </submittedName>
</protein>
<comment type="caution">
    <text evidence="10">The sequence shown here is derived from an EMBL/GenBank/DDBJ whole genome shotgun (WGS) entry which is preliminary data.</text>
</comment>
<organism evidence="10 11">
    <name type="scientific">Cellulosimicrobium composti</name>
    <dbReference type="NCBI Taxonomy" id="2672572"/>
    <lineage>
        <taxon>Bacteria</taxon>
        <taxon>Bacillati</taxon>
        <taxon>Actinomycetota</taxon>
        <taxon>Actinomycetes</taxon>
        <taxon>Micrococcales</taxon>
        <taxon>Promicromonosporaceae</taxon>
        <taxon>Cellulosimicrobium</taxon>
    </lineage>
</organism>
<keyword evidence="6 8" id="KW-0472">Membrane</keyword>
<keyword evidence="4 8" id="KW-0812">Transmembrane</keyword>
<evidence type="ECO:0000313" key="10">
    <source>
        <dbReference type="EMBL" id="NDO88177.1"/>
    </source>
</evidence>
<feature type="transmembrane region" description="Helical" evidence="8">
    <location>
        <begin position="206"/>
        <end position="226"/>
    </location>
</feature>
<evidence type="ECO:0000256" key="7">
    <source>
        <dbReference type="SAM" id="MobiDB-lite"/>
    </source>
</evidence>
<evidence type="ECO:0000256" key="4">
    <source>
        <dbReference type="ARBA" id="ARBA00022692"/>
    </source>
</evidence>
<reference evidence="10 11" key="1">
    <citation type="journal article" date="2021" name="Arch. Microbiol.">
        <title>Cellulosimicrobium fucosivorans sp. nov., isolated from San Elijo Lagoon, contains a fucose metabolic pathway linked to carotenoid production.</title>
        <authorList>
            <person name="Aviles F.A."/>
            <person name="Kyndt J.A."/>
        </authorList>
    </citation>
    <scope>NUCLEOTIDE SEQUENCE [LARGE SCALE GENOMIC DNA]</scope>
    <source>
        <strain evidence="10 11">SE3</strain>
    </source>
</reference>
<name>A0ABX0B6K0_9MICO</name>
<evidence type="ECO:0000256" key="5">
    <source>
        <dbReference type="ARBA" id="ARBA00022989"/>
    </source>
</evidence>
<feature type="transmembrane region" description="Helical" evidence="8">
    <location>
        <begin position="370"/>
        <end position="393"/>
    </location>
</feature>
<feature type="transmembrane region" description="Helical" evidence="8">
    <location>
        <begin position="550"/>
        <end position="570"/>
    </location>
</feature>
<dbReference type="Proteomes" id="UP000471672">
    <property type="component" value="Unassembled WGS sequence"/>
</dbReference>
<keyword evidence="3" id="KW-1003">Cell membrane</keyword>
<dbReference type="PROSITE" id="PS50156">
    <property type="entry name" value="SSD"/>
    <property type="match status" value="1"/>
</dbReference>
<feature type="transmembrane region" description="Helical" evidence="8">
    <location>
        <begin position="631"/>
        <end position="658"/>
    </location>
</feature>
<comment type="subcellular location">
    <subcellularLocation>
        <location evidence="1">Cell membrane</location>
        <topology evidence="1">Multi-pass membrane protein</topology>
    </subcellularLocation>
</comment>
<dbReference type="InterPro" id="IPR000731">
    <property type="entry name" value="SSD"/>
</dbReference>
<evidence type="ECO:0000256" key="2">
    <source>
        <dbReference type="ARBA" id="ARBA00010157"/>
    </source>
</evidence>
<dbReference type="InterPro" id="IPR004869">
    <property type="entry name" value="MMPL_dom"/>
</dbReference>
<evidence type="ECO:0000256" key="6">
    <source>
        <dbReference type="ARBA" id="ARBA00023136"/>
    </source>
</evidence>
<evidence type="ECO:0000313" key="11">
    <source>
        <dbReference type="Proteomes" id="UP000471672"/>
    </source>
</evidence>
<feature type="compositionally biased region" description="Low complexity" evidence="7">
    <location>
        <begin position="750"/>
        <end position="780"/>
    </location>
</feature>
<evidence type="ECO:0000256" key="1">
    <source>
        <dbReference type="ARBA" id="ARBA00004651"/>
    </source>
</evidence>
<dbReference type="PANTHER" id="PTHR33406">
    <property type="entry name" value="MEMBRANE PROTEIN MJ1562-RELATED"/>
    <property type="match status" value="1"/>
</dbReference>
<feature type="transmembrane region" description="Helical" evidence="8">
    <location>
        <begin position="307"/>
        <end position="334"/>
    </location>
</feature>
<dbReference type="Pfam" id="PF03176">
    <property type="entry name" value="MMPL"/>
    <property type="match status" value="2"/>
</dbReference>
<feature type="transmembrane region" description="Helical" evidence="8">
    <location>
        <begin position="520"/>
        <end position="538"/>
    </location>
</feature>
<gene>
    <name evidence="10" type="ORF">GYH36_01600</name>
</gene>
<feature type="transmembrane region" description="Helical" evidence="8">
    <location>
        <begin position="590"/>
        <end position="610"/>
    </location>
</feature>
<dbReference type="SUPFAM" id="SSF82866">
    <property type="entry name" value="Multidrug efflux transporter AcrB transmembrane domain"/>
    <property type="match status" value="2"/>
</dbReference>
<sequence length="780" mass="78966">MALGRLLHRTGRLAARRRAVVLAVWAVLLVVGAVLGGAVFDRTSDIEPAPAGSESALAAERLDALAPEGETVVAVLSGRDYFSTDLVAQASEVLHGVRSTPGVVDVFDAYTGGGLIADDGRGSLVVVELDPALSDDDALALAHDVADSLRTIDTPEVLVGGPLLAEEAFVEQAITDAAIGEGVAVVVLLVLLVVVLGGLRAGLVPLLTALAAIAVALLVLSGLLGIVPVNEFAVNVVTLLGLGLTVDYSLLVLARFREERVAAPDVATDELVGRTLATAGRAVLASGLAVAIALTGLLLLGDPLLSGMAVGGAVVVLVATAAGLTLVPALVATWHRAIPAPGARTWSHPWTGRGGAGTLGRLARTAQRHAVLVTLGATALLLTLAAPLGSLTLGSSEVHSLPADAEARLAADASTTRFADLGVAPVTVLVDAPLDDDVATYLDRVSTLPGVDDALQDSGYPPEVTVVDLTPDVGPGGDATAQEAQDLVRAVRAVDTDLDVRVAGPAAEVVDTQAHLAQRLPVAAGVVVLATFLLLFLLTGSLVVPLKALVLNLLTLAATLGVLVSVFQHGVGASLLGFEPWGALDVTTPLLIGMLVFGLSTDYEVFLLARTAEEWRARTPGEDPRSANDRAVLRGITASGPVVTTAAVAIGIVFLGFAAGELVAMKEVGVGMAVAVLLDVTVVRGLLLPATMTLLGRWNWWPSWRDGGSSGPGRARAPRGRDGSPIRRSSLAAPVRPATTRPAPAPPSPSASGSPSSGAASGPASSGASSGSAAAPAAPR</sequence>
<feature type="region of interest" description="Disordered" evidence="7">
    <location>
        <begin position="707"/>
        <end position="780"/>
    </location>
</feature>
<evidence type="ECO:0000259" key="9">
    <source>
        <dbReference type="PROSITE" id="PS50156"/>
    </source>
</evidence>
<dbReference type="InterPro" id="IPR050545">
    <property type="entry name" value="Mycobact_MmpL"/>
</dbReference>
<dbReference type="Gene3D" id="1.20.1640.10">
    <property type="entry name" value="Multidrug efflux transporter AcrB transmembrane domain"/>
    <property type="match status" value="2"/>
</dbReference>
<feature type="transmembrane region" description="Helical" evidence="8">
    <location>
        <begin position="232"/>
        <end position="254"/>
    </location>
</feature>
<feature type="transmembrane region" description="Helical" evidence="8">
    <location>
        <begin position="282"/>
        <end position="301"/>
    </location>
</feature>
<feature type="transmembrane region" description="Helical" evidence="8">
    <location>
        <begin position="670"/>
        <end position="695"/>
    </location>
</feature>
<feature type="transmembrane region" description="Helical" evidence="8">
    <location>
        <begin position="20"/>
        <end position="40"/>
    </location>
</feature>
<dbReference type="PANTHER" id="PTHR33406:SF11">
    <property type="entry name" value="MEMBRANE PROTEIN SCO6666-RELATED"/>
    <property type="match status" value="1"/>
</dbReference>
<keyword evidence="5 8" id="KW-1133">Transmembrane helix</keyword>
<keyword evidence="11" id="KW-1185">Reference proteome</keyword>
<dbReference type="RefSeq" id="WP_162288911.1">
    <property type="nucleotide sequence ID" value="NZ_JAAFAN010000003.1"/>
</dbReference>
<feature type="domain" description="SSD" evidence="9">
    <location>
        <begin position="202"/>
        <end position="333"/>
    </location>
</feature>
<dbReference type="EMBL" id="JAAFAN010000003">
    <property type="protein sequence ID" value="NDO88177.1"/>
    <property type="molecule type" value="Genomic_DNA"/>
</dbReference>
<proteinExistence type="inferred from homology"/>
<evidence type="ECO:0000256" key="8">
    <source>
        <dbReference type="SAM" id="Phobius"/>
    </source>
</evidence>
<feature type="transmembrane region" description="Helical" evidence="8">
    <location>
        <begin position="177"/>
        <end position="199"/>
    </location>
</feature>
<evidence type="ECO:0000256" key="3">
    <source>
        <dbReference type="ARBA" id="ARBA00022475"/>
    </source>
</evidence>
<comment type="similarity">
    <text evidence="2">Belongs to the resistance-nodulation-cell division (RND) (TC 2.A.6) family. MmpL subfamily.</text>
</comment>
<accession>A0ABX0B6K0</accession>